<sequence length="186" mass="20490">MPTPEEVLDASSDLNAPSHNATPAGAPSALVEAGPVSREDDAGEDDAGEDDAREDHAEEDDAEEDDAGEDDAAPSYDAVAGDRPPSYRWTLMHGFAQRVSAVVAKHHEVAIYELVLERQQLVAWYHDPLRLPDAETLRLSLKLWSGLLDVFELQFGKYGLKLVEAGYKKLGLPYDDPPFNFTSRRE</sequence>
<feature type="region of interest" description="Disordered" evidence="1">
    <location>
        <begin position="1"/>
        <end position="81"/>
    </location>
</feature>
<dbReference type="Proteomes" id="UP000799771">
    <property type="component" value="Unassembled WGS sequence"/>
</dbReference>
<dbReference type="EMBL" id="ML977514">
    <property type="protein sequence ID" value="KAF2126235.1"/>
    <property type="molecule type" value="Genomic_DNA"/>
</dbReference>
<dbReference type="RefSeq" id="XP_033520627.1">
    <property type="nucleotide sequence ID" value="XM_033673056.1"/>
</dbReference>
<name>A0A6A6A4Y8_9PLEO</name>
<dbReference type="GeneID" id="54413488"/>
<keyword evidence="3" id="KW-1185">Reference proteome</keyword>
<reference evidence="2" key="1">
    <citation type="journal article" date="2020" name="Stud. Mycol.">
        <title>101 Dothideomycetes genomes: a test case for predicting lifestyles and emergence of pathogens.</title>
        <authorList>
            <person name="Haridas S."/>
            <person name="Albert R."/>
            <person name="Binder M."/>
            <person name="Bloem J."/>
            <person name="Labutti K."/>
            <person name="Salamov A."/>
            <person name="Andreopoulos B."/>
            <person name="Baker S."/>
            <person name="Barry K."/>
            <person name="Bills G."/>
            <person name="Bluhm B."/>
            <person name="Cannon C."/>
            <person name="Castanera R."/>
            <person name="Culley D."/>
            <person name="Daum C."/>
            <person name="Ezra D."/>
            <person name="Gonzalez J."/>
            <person name="Henrissat B."/>
            <person name="Kuo A."/>
            <person name="Liang C."/>
            <person name="Lipzen A."/>
            <person name="Lutzoni F."/>
            <person name="Magnuson J."/>
            <person name="Mondo S."/>
            <person name="Nolan M."/>
            <person name="Ohm R."/>
            <person name="Pangilinan J."/>
            <person name="Park H.-J."/>
            <person name="Ramirez L."/>
            <person name="Alfaro M."/>
            <person name="Sun H."/>
            <person name="Tritt A."/>
            <person name="Yoshinaga Y."/>
            <person name="Zwiers L.-H."/>
            <person name="Turgeon B."/>
            <person name="Goodwin S."/>
            <person name="Spatafora J."/>
            <person name="Crous P."/>
            <person name="Grigoriev I."/>
        </authorList>
    </citation>
    <scope>NUCLEOTIDE SEQUENCE</scope>
    <source>
        <strain evidence="2">CBS 119687</strain>
    </source>
</reference>
<accession>A0A6A6A4Y8</accession>
<gene>
    <name evidence="2" type="ORF">P153DRAFT_434015</name>
</gene>
<protein>
    <submittedName>
        <fullName evidence="2">Uncharacterized protein</fullName>
    </submittedName>
</protein>
<evidence type="ECO:0000256" key="1">
    <source>
        <dbReference type="SAM" id="MobiDB-lite"/>
    </source>
</evidence>
<evidence type="ECO:0000313" key="3">
    <source>
        <dbReference type="Proteomes" id="UP000799771"/>
    </source>
</evidence>
<organism evidence="2 3">
    <name type="scientific">Dothidotthia symphoricarpi CBS 119687</name>
    <dbReference type="NCBI Taxonomy" id="1392245"/>
    <lineage>
        <taxon>Eukaryota</taxon>
        <taxon>Fungi</taxon>
        <taxon>Dikarya</taxon>
        <taxon>Ascomycota</taxon>
        <taxon>Pezizomycotina</taxon>
        <taxon>Dothideomycetes</taxon>
        <taxon>Pleosporomycetidae</taxon>
        <taxon>Pleosporales</taxon>
        <taxon>Dothidotthiaceae</taxon>
        <taxon>Dothidotthia</taxon>
    </lineage>
</organism>
<feature type="compositionally biased region" description="Acidic residues" evidence="1">
    <location>
        <begin position="41"/>
        <end position="72"/>
    </location>
</feature>
<feature type="compositionally biased region" description="Polar residues" evidence="1">
    <location>
        <begin position="12"/>
        <end position="21"/>
    </location>
</feature>
<dbReference type="AlphaFoldDB" id="A0A6A6A4Y8"/>
<evidence type="ECO:0000313" key="2">
    <source>
        <dbReference type="EMBL" id="KAF2126235.1"/>
    </source>
</evidence>
<proteinExistence type="predicted"/>